<gene>
    <name evidence="1" type="ORF">A3J00_00675</name>
</gene>
<dbReference type="STRING" id="1801725.A3J00_00675"/>
<accession>A0A1G2EWS1</accession>
<protein>
    <submittedName>
        <fullName evidence="1">Uncharacterized protein</fullName>
    </submittedName>
</protein>
<dbReference type="AlphaFoldDB" id="A0A1G2EWS1"/>
<dbReference type="Proteomes" id="UP000178428">
    <property type="component" value="Unassembled WGS sequence"/>
</dbReference>
<sequence>MQKFELKFNTTFVECGKTYRGRGEYHRVIKAKDRHSAELVGRAMVGEEIDSCEWIANLIAVEETDKPYTSYWDNGYTFNRVLENMGCLPNRVVFERDETGRIIGLCFIPI</sequence>
<dbReference type="EMBL" id="MHMR01000026">
    <property type="protein sequence ID" value="OGZ30167.1"/>
    <property type="molecule type" value="Genomic_DNA"/>
</dbReference>
<evidence type="ECO:0000313" key="1">
    <source>
        <dbReference type="EMBL" id="OGZ30167.1"/>
    </source>
</evidence>
<evidence type="ECO:0000313" key="2">
    <source>
        <dbReference type="Proteomes" id="UP000178428"/>
    </source>
</evidence>
<name>A0A1G2EWS1_9BACT</name>
<reference evidence="1 2" key="1">
    <citation type="journal article" date="2016" name="Nat. Commun.">
        <title>Thousands of microbial genomes shed light on interconnected biogeochemical processes in an aquifer system.</title>
        <authorList>
            <person name="Anantharaman K."/>
            <person name="Brown C.T."/>
            <person name="Hug L.A."/>
            <person name="Sharon I."/>
            <person name="Castelle C.J."/>
            <person name="Probst A.J."/>
            <person name="Thomas B.C."/>
            <person name="Singh A."/>
            <person name="Wilkins M.J."/>
            <person name="Karaoz U."/>
            <person name="Brodie E.L."/>
            <person name="Williams K.H."/>
            <person name="Hubbard S.S."/>
            <person name="Banfield J.F."/>
        </authorList>
    </citation>
    <scope>NUCLEOTIDE SEQUENCE [LARGE SCALE GENOMIC DNA]</scope>
</reference>
<proteinExistence type="predicted"/>
<organism evidence="1 2">
    <name type="scientific">Candidatus Niyogibacteria bacterium RIFCSPLOWO2_02_FULL_45_13</name>
    <dbReference type="NCBI Taxonomy" id="1801725"/>
    <lineage>
        <taxon>Bacteria</taxon>
        <taxon>Candidatus Niyogiibacteriota</taxon>
    </lineage>
</organism>
<comment type="caution">
    <text evidence="1">The sequence shown here is derived from an EMBL/GenBank/DDBJ whole genome shotgun (WGS) entry which is preliminary data.</text>
</comment>